<dbReference type="Proteomes" id="UP000641137">
    <property type="component" value="Unassembled WGS sequence"/>
</dbReference>
<reference evidence="1" key="2">
    <citation type="submission" date="2020-09" db="EMBL/GenBank/DDBJ databases">
        <authorList>
            <person name="Sun Q."/>
            <person name="Kim S."/>
        </authorList>
    </citation>
    <scope>NUCLEOTIDE SEQUENCE</scope>
    <source>
        <strain evidence="1">KCTC 42097</strain>
    </source>
</reference>
<dbReference type="EMBL" id="BMZO01000004">
    <property type="protein sequence ID" value="GHC69084.1"/>
    <property type="molecule type" value="Genomic_DNA"/>
</dbReference>
<proteinExistence type="predicted"/>
<sequence length="49" mass="5121">MGIEADAFRIGAKMDLDGHAFVSVALARIFNAFGDRVPEIKEGGTSAAP</sequence>
<reference evidence="1" key="1">
    <citation type="journal article" date="2014" name="Int. J. Syst. Evol. Microbiol.">
        <title>Complete genome sequence of Corynebacterium casei LMG S-19264T (=DSM 44701T), isolated from a smear-ripened cheese.</title>
        <authorList>
            <consortium name="US DOE Joint Genome Institute (JGI-PGF)"/>
            <person name="Walter F."/>
            <person name="Albersmeier A."/>
            <person name="Kalinowski J."/>
            <person name="Ruckert C."/>
        </authorList>
    </citation>
    <scope>NUCLEOTIDE SEQUENCE</scope>
    <source>
        <strain evidence="1">KCTC 42097</strain>
    </source>
</reference>
<protein>
    <submittedName>
        <fullName evidence="1">Uncharacterized protein</fullName>
    </submittedName>
</protein>
<name>A0A8J3DI27_9HYPH</name>
<accession>A0A8J3DI27</accession>
<comment type="caution">
    <text evidence="1">The sequence shown here is derived from an EMBL/GenBank/DDBJ whole genome shotgun (WGS) entry which is preliminary data.</text>
</comment>
<organism evidence="1 2">
    <name type="scientific">Limoniibacter endophyticus</name>
    <dbReference type="NCBI Taxonomy" id="1565040"/>
    <lineage>
        <taxon>Bacteria</taxon>
        <taxon>Pseudomonadati</taxon>
        <taxon>Pseudomonadota</taxon>
        <taxon>Alphaproteobacteria</taxon>
        <taxon>Hyphomicrobiales</taxon>
        <taxon>Bartonellaceae</taxon>
        <taxon>Limoniibacter</taxon>
    </lineage>
</organism>
<dbReference type="AlphaFoldDB" id="A0A8J3DI27"/>
<gene>
    <name evidence="1" type="ORF">GCM10010136_14450</name>
</gene>
<evidence type="ECO:0000313" key="1">
    <source>
        <dbReference type="EMBL" id="GHC69084.1"/>
    </source>
</evidence>
<keyword evidence="2" id="KW-1185">Reference proteome</keyword>
<evidence type="ECO:0000313" key="2">
    <source>
        <dbReference type="Proteomes" id="UP000641137"/>
    </source>
</evidence>